<dbReference type="PANTHER" id="PTHR11803:SF58">
    <property type="entry name" value="PROTEIN HMF1-RELATED"/>
    <property type="match status" value="1"/>
</dbReference>
<sequence>MSGVRRHGSQKLFDGGFAYSAEVPDGAVLYTAGISPLDRDGRIVAPDEPVMQTEYALAHLHTVLVERGASRADIAKLTVYVATSDRADLAAVWTAVDAEFDGRTPPAVMVAVTVLPYPGQRVELDVVAALP</sequence>
<accession>A0A840FEF3</accession>
<dbReference type="SUPFAM" id="SSF55298">
    <property type="entry name" value="YjgF-like"/>
    <property type="match status" value="1"/>
</dbReference>
<dbReference type="GO" id="GO:0019239">
    <property type="term" value="F:deaminase activity"/>
    <property type="evidence" value="ECO:0007669"/>
    <property type="project" value="TreeGrafter"/>
</dbReference>
<dbReference type="AlphaFoldDB" id="A0A840FEF3"/>
<dbReference type="GO" id="GO:0005829">
    <property type="term" value="C:cytosol"/>
    <property type="evidence" value="ECO:0007669"/>
    <property type="project" value="TreeGrafter"/>
</dbReference>
<proteinExistence type="inferred from homology"/>
<dbReference type="Pfam" id="PF01042">
    <property type="entry name" value="Ribonuc_L-PSP"/>
    <property type="match status" value="1"/>
</dbReference>
<keyword evidence="3" id="KW-1185">Reference proteome</keyword>
<dbReference type="InterPro" id="IPR035959">
    <property type="entry name" value="RutC-like_sf"/>
</dbReference>
<protein>
    <submittedName>
        <fullName evidence="2">Enamine deaminase RidA (YjgF/YER057c/UK114 family)</fullName>
    </submittedName>
</protein>
<dbReference type="EMBL" id="JACIFP010000001">
    <property type="protein sequence ID" value="MBB4137827.1"/>
    <property type="molecule type" value="Genomic_DNA"/>
</dbReference>
<comment type="similarity">
    <text evidence="1">Belongs to the RutC family.</text>
</comment>
<evidence type="ECO:0000313" key="3">
    <source>
        <dbReference type="Proteomes" id="UP000551501"/>
    </source>
</evidence>
<name>A0A840FEF3_9ACTN</name>
<evidence type="ECO:0000313" key="2">
    <source>
        <dbReference type="EMBL" id="MBB4137827.1"/>
    </source>
</evidence>
<dbReference type="CDD" id="cd00448">
    <property type="entry name" value="YjgF_YER057c_UK114_family"/>
    <property type="match status" value="1"/>
</dbReference>
<dbReference type="PANTHER" id="PTHR11803">
    <property type="entry name" value="2-IMINOBUTANOATE/2-IMINOPROPANOATE DEAMINASE RIDA"/>
    <property type="match status" value="1"/>
</dbReference>
<dbReference type="Gene3D" id="3.30.1330.40">
    <property type="entry name" value="RutC-like"/>
    <property type="match status" value="1"/>
</dbReference>
<reference evidence="2 3" key="1">
    <citation type="submission" date="2020-08" db="EMBL/GenBank/DDBJ databases">
        <title>Sequencing the genomes of 1000 actinobacteria strains.</title>
        <authorList>
            <person name="Klenk H.-P."/>
        </authorList>
    </citation>
    <scope>NUCLEOTIDE SEQUENCE [LARGE SCALE GENOMIC DNA]</scope>
    <source>
        <strain evidence="2 3">DSM 45298</strain>
    </source>
</reference>
<evidence type="ECO:0000256" key="1">
    <source>
        <dbReference type="ARBA" id="ARBA00010552"/>
    </source>
</evidence>
<comment type="caution">
    <text evidence="2">The sequence shown here is derived from an EMBL/GenBank/DDBJ whole genome shotgun (WGS) entry which is preliminary data.</text>
</comment>
<dbReference type="InterPro" id="IPR006175">
    <property type="entry name" value="YjgF/YER057c/UK114"/>
</dbReference>
<dbReference type="Proteomes" id="UP000551501">
    <property type="component" value="Unassembled WGS sequence"/>
</dbReference>
<gene>
    <name evidence="2" type="ORF">BKA16_004379</name>
</gene>
<organism evidence="2 3">
    <name type="scientific">Gordonia humi</name>
    <dbReference type="NCBI Taxonomy" id="686429"/>
    <lineage>
        <taxon>Bacteria</taxon>
        <taxon>Bacillati</taxon>
        <taxon>Actinomycetota</taxon>
        <taxon>Actinomycetes</taxon>
        <taxon>Mycobacteriales</taxon>
        <taxon>Gordoniaceae</taxon>
        <taxon>Gordonia</taxon>
    </lineage>
</organism>
<dbReference type="RefSeq" id="WP_183372642.1">
    <property type="nucleotide sequence ID" value="NZ_BAABHL010000001.1"/>
</dbReference>